<protein>
    <submittedName>
        <fullName evidence="1">Uncharacterized protein</fullName>
    </submittedName>
</protein>
<dbReference type="AlphaFoldDB" id="A0ABC9VAN7"/>
<organism evidence="1 2">
    <name type="scientific">Parageobacillus genomosp. 1</name>
    <dbReference type="NCBI Taxonomy" id="1295642"/>
    <lineage>
        <taxon>Bacteria</taxon>
        <taxon>Bacillati</taxon>
        <taxon>Bacillota</taxon>
        <taxon>Bacilli</taxon>
        <taxon>Bacillales</taxon>
        <taxon>Anoxybacillaceae</taxon>
        <taxon>Parageobacillus</taxon>
    </lineage>
</organism>
<accession>A0ABC9VAN7</accession>
<sequence length="213" mass="25040">MNIDGHEENMASFRYTNKQRRKELTAMTKEEAAHLLSILLHELTRHWTKEKVHSDVLEIIMKLRIQAADEYEYMHGLLANVAFATESSHALQQVFGTMLQEQSFLSAREIEETMNEAQARIREHISELISRYNAHFEQIDDTIERKKQLERSYCALLIVNRVKTDFLFQFIHEQNQSVAKQFFAANPSDVLESFHHLSSVYASRWLEGLELHY</sequence>
<comment type="caution">
    <text evidence="1">The sequence shown here is derived from an EMBL/GenBank/DDBJ whole genome shotgun (WGS) entry which is preliminary data.</text>
</comment>
<evidence type="ECO:0000313" key="2">
    <source>
        <dbReference type="Proteomes" id="UP000023566"/>
    </source>
</evidence>
<evidence type="ECO:0000313" key="1">
    <source>
        <dbReference type="EMBL" id="EZP75163.1"/>
    </source>
</evidence>
<keyword evidence="2" id="KW-1185">Reference proteome</keyword>
<reference evidence="1 2" key="1">
    <citation type="journal article" date="2014" name="Appl. Microbiol. Biotechnol.">
        <title>Transformable facultative thermophile Geobacillus stearothermophilus NUB3621 as a host strain for metabolic engineering.</title>
        <authorList>
            <person name="Blanchard K."/>
            <person name="Robic S."/>
            <person name="Matsumura I."/>
        </authorList>
    </citation>
    <scope>NUCLEOTIDE SEQUENCE [LARGE SCALE GENOMIC DNA]</scope>
    <source>
        <strain evidence="1 2">NUB3621</strain>
    </source>
</reference>
<name>A0ABC9VAN7_9BACL</name>
<proteinExistence type="predicted"/>
<dbReference type="EMBL" id="AOTZ01000009">
    <property type="protein sequence ID" value="EZP75163.1"/>
    <property type="molecule type" value="Genomic_DNA"/>
</dbReference>
<gene>
    <name evidence="1" type="ORF">H839_16723</name>
</gene>
<dbReference type="Proteomes" id="UP000023566">
    <property type="component" value="Chromosome"/>
</dbReference>